<organism evidence="2 3">
    <name type="scientific">Zea mays</name>
    <name type="common">Maize</name>
    <dbReference type="NCBI Taxonomy" id="4577"/>
    <lineage>
        <taxon>Eukaryota</taxon>
        <taxon>Viridiplantae</taxon>
        <taxon>Streptophyta</taxon>
        <taxon>Embryophyta</taxon>
        <taxon>Tracheophyta</taxon>
        <taxon>Spermatophyta</taxon>
        <taxon>Magnoliopsida</taxon>
        <taxon>Liliopsida</taxon>
        <taxon>Poales</taxon>
        <taxon>Poaceae</taxon>
        <taxon>PACMAD clade</taxon>
        <taxon>Panicoideae</taxon>
        <taxon>Andropogonodae</taxon>
        <taxon>Andropogoneae</taxon>
        <taxon>Tripsacinae</taxon>
        <taxon>Zea</taxon>
    </lineage>
</organism>
<reference evidence="2" key="2">
    <citation type="submission" date="2019-07" db="EMBL/GenBank/DDBJ databases">
        <authorList>
            <person name="Seetharam A."/>
            <person name="Woodhouse M."/>
            <person name="Cannon E."/>
        </authorList>
    </citation>
    <scope>NUCLEOTIDE SEQUENCE [LARGE SCALE GENOMIC DNA]</scope>
    <source>
        <strain evidence="2">cv. B73</strain>
    </source>
</reference>
<reference evidence="2" key="3">
    <citation type="submission" date="2021-05" db="UniProtKB">
        <authorList>
            <consortium name="EnsemblPlants"/>
        </authorList>
    </citation>
    <scope>IDENTIFICATION</scope>
    <source>
        <strain evidence="2">cv. B73</strain>
    </source>
</reference>
<keyword evidence="4" id="KW-1267">Proteomics identification</keyword>
<sequence length="223" mass="26040">MYIVYLYIDILVSYCCHLIQGFTTYAERRIVEVVQGEERAALNMGIGWRGLNRMMERFKDNMEFTKLKPKMAGIDPDDVYSEVPYEKGFQFLWRIEREIGRPTFDEFLKKYIATFKFQSIDTETFLEFLKTNVPGIENKIDLHLWVEGTGIPPDAMEPDSATYKKICSLAAEFKSGKLPSEYEVAKWSGQEWELYIENLPADVEASQVWALIKYQRYLSFIGV</sequence>
<dbReference type="GO" id="GO:0008237">
    <property type="term" value="F:metallopeptidase activity"/>
    <property type="evidence" value="ECO:0007669"/>
    <property type="project" value="InterPro"/>
</dbReference>
<dbReference type="PANTHER" id="PTHR45726:SF3">
    <property type="entry name" value="LEUKOTRIENE A-4 HYDROLASE"/>
    <property type="match status" value="1"/>
</dbReference>
<evidence type="ECO:0007829" key="4">
    <source>
        <dbReference type="PeptideAtlas" id="A0A804PPW5"/>
    </source>
</evidence>
<protein>
    <recommendedName>
        <fullName evidence="1">Peptidase M1 membrane alanine aminopeptidase domain-containing protein</fullName>
    </recommendedName>
</protein>
<keyword evidence="3" id="KW-1185">Reference proteome</keyword>
<dbReference type="InterPro" id="IPR034015">
    <property type="entry name" value="M1_LTA4H"/>
</dbReference>
<dbReference type="Proteomes" id="UP000007305">
    <property type="component" value="Chromosome 5"/>
</dbReference>
<evidence type="ECO:0000313" key="3">
    <source>
        <dbReference type="Proteomes" id="UP000007305"/>
    </source>
</evidence>
<proteinExistence type="evidence at protein level"/>
<dbReference type="PANTHER" id="PTHR45726">
    <property type="entry name" value="LEUKOTRIENE A-4 HYDROLASE"/>
    <property type="match status" value="1"/>
</dbReference>
<dbReference type="Gene3D" id="1.10.390.10">
    <property type="entry name" value="Neutral Protease Domain 2"/>
    <property type="match status" value="1"/>
</dbReference>
<dbReference type="InterPro" id="IPR014782">
    <property type="entry name" value="Peptidase_M1_dom"/>
</dbReference>
<dbReference type="EnsemblPlants" id="Zm00001eb258690_T001">
    <property type="protein sequence ID" value="Zm00001eb258690_P001"/>
    <property type="gene ID" value="Zm00001eb258690"/>
</dbReference>
<name>A0A804PPW5_MAIZE</name>
<dbReference type="Gramene" id="Zm00001eb258690_T001">
    <property type="protein sequence ID" value="Zm00001eb258690_P001"/>
    <property type="gene ID" value="Zm00001eb258690"/>
</dbReference>
<feature type="domain" description="Peptidase M1 membrane alanine aminopeptidase" evidence="1">
    <location>
        <begin position="18"/>
        <end position="132"/>
    </location>
</feature>
<dbReference type="SUPFAM" id="SSF55486">
    <property type="entry name" value="Metalloproteases ('zincins'), catalytic domain"/>
    <property type="match status" value="1"/>
</dbReference>
<dbReference type="InParanoid" id="A0A804PPW5"/>
<dbReference type="AlphaFoldDB" id="A0A804PPW5"/>
<dbReference type="GO" id="GO:0008270">
    <property type="term" value="F:zinc ion binding"/>
    <property type="evidence" value="ECO:0007669"/>
    <property type="project" value="InterPro"/>
</dbReference>
<accession>A0A804PPW5</accession>
<evidence type="ECO:0000313" key="2">
    <source>
        <dbReference type="EnsemblPlants" id="Zm00001eb258690_P001"/>
    </source>
</evidence>
<gene>
    <name evidence="2" type="primary">LOC103651524</name>
</gene>
<dbReference type="InterPro" id="IPR027268">
    <property type="entry name" value="Peptidase_M4/M1_CTD_sf"/>
</dbReference>
<reference evidence="3" key="1">
    <citation type="journal article" date="2009" name="Science">
        <title>The B73 maize genome: complexity, diversity, and dynamics.</title>
        <authorList>
            <person name="Schnable P.S."/>
            <person name="Ware D."/>
            <person name="Fulton R.S."/>
            <person name="Stein J.C."/>
            <person name="Wei F."/>
            <person name="Pasternak S."/>
            <person name="Liang C."/>
            <person name="Zhang J."/>
            <person name="Fulton L."/>
            <person name="Graves T.A."/>
            <person name="Minx P."/>
            <person name="Reily A.D."/>
            <person name="Courtney L."/>
            <person name="Kruchowski S.S."/>
            <person name="Tomlinson C."/>
            <person name="Strong C."/>
            <person name="Delehaunty K."/>
            <person name="Fronick C."/>
            <person name="Courtney B."/>
            <person name="Rock S.M."/>
            <person name="Belter E."/>
            <person name="Du F."/>
            <person name="Kim K."/>
            <person name="Abbott R.M."/>
            <person name="Cotton M."/>
            <person name="Levy A."/>
            <person name="Marchetto P."/>
            <person name="Ochoa K."/>
            <person name="Jackson S.M."/>
            <person name="Gillam B."/>
            <person name="Chen W."/>
            <person name="Yan L."/>
            <person name="Higginbotham J."/>
            <person name="Cardenas M."/>
            <person name="Waligorski J."/>
            <person name="Applebaum E."/>
            <person name="Phelps L."/>
            <person name="Falcone J."/>
            <person name="Kanchi K."/>
            <person name="Thane T."/>
            <person name="Scimone A."/>
            <person name="Thane N."/>
            <person name="Henke J."/>
            <person name="Wang T."/>
            <person name="Ruppert J."/>
            <person name="Shah N."/>
            <person name="Rotter K."/>
            <person name="Hodges J."/>
            <person name="Ingenthron E."/>
            <person name="Cordes M."/>
            <person name="Kohlberg S."/>
            <person name="Sgro J."/>
            <person name="Delgado B."/>
            <person name="Mead K."/>
            <person name="Chinwalla A."/>
            <person name="Leonard S."/>
            <person name="Crouse K."/>
            <person name="Collura K."/>
            <person name="Kudrna D."/>
            <person name="Currie J."/>
            <person name="He R."/>
            <person name="Angelova A."/>
            <person name="Rajasekar S."/>
            <person name="Mueller T."/>
            <person name="Lomeli R."/>
            <person name="Scara G."/>
            <person name="Ko A."/>
            <person name="Delaney K."/>
            <person name="Wissotski M."/>
            <person name="Lopez G."/>
            <person name="Campos D."/>
            <person name="Braidotti M."/>
            <person name="Ashley E."/>
            <person name="Golser W."/>
            <person name="Kim H."/>
            <person name="Lee S."/>
            <person name="Lin J."/>
            <person name="Dujmic Z."/>
            <person name="Kim W."/>
            <person name="Talag J."/>
            <person name="Zuccolo A."/>
            <person name="Fan C."/>
            <person name="Sebastian A."/>
            <person name="Kramer M."/>
            <person name="Spiegel L."/>
            <person name="Nascimento L."/>
            <person name="Zutavern T."/>
            <person name="Miller B."/>
            <person name="Ambroise C."/>
            <person name="Muller S."/>
            <person name="Spooner W."/>
            <person name="Narechania A."/>
            <person name="Ren L."/>
            <person name="Wei S."/>
            <person name="Kumari S."/>
            <person name="Faga B."/>
            <person name="Levy M.J."/>
            <person name="McMahan L."/>
            <person name="Van Buren P."/>
            <person name="Vaughn M.W."/>
            <person name="Ying K."/>
            <person name="Yeh C.-T."/>
            <person name="Emrich S.J."/>
            <person name="Jia Y."/>
            <person name="Kalyanaraman A."/>
            <person name="Hsia A.-P."/>
            <person name="Barbazuk W.B."/>
            <person name="Baucom R.S."/>
            <person name="Brutnell T.P."/>
            <person name="Carpita N.C."/>
            <person name="Chaparro C."/>
            <person name="Chia J.-M."/>
            <person name="Deragon J.-M."/>
            <person name="Estill J.C."/>
            <person name="Fu Y."/>
            <person name="Jeddeloh J.A."/>
            <person name="Han Y."/>
            <person name="Lee H."/>
            <person name="Li P."/>
            <person name="Lisch D.R."/>
            <person name="Liu S."/>
            <person name="Liu Z."/>
            <person name="Nagel D.H."/>
            <person name="McCann M.C."/>
            <person name="SanMiguel P."/>
            <person name="Myers A.M."/>
            <person name="Nettleton D."/>
            <person name="Nguyen J."/>
            <person name="Penning B.W."/>
            <person name="Ponnala L."/>
            <person name="Schneider K.L."/>
            <person name="Schwartz D.C."/>
            <person name="Sharma A."/>
            <person name="Soderlund C."/>
            <person name="Springer N.M."/>
            <person name="Sun Q."/>
            <person name="Wang H."/>
            <person name="Waterman M."/>
            <person name="Westerman R."/>
            <person name="Wolfgruber T.K."/>
            <person name="Yang L."/>
            <person name="Yu Y."/>
            <person name="Zhang L."/>
            <person name="Zhou S."/>
            <person name="Zhu Q."/>
            <person name="Bennetzen J.L."/>
            <person name="Dawe R.K."/>
            <person name="Jiang J."/>
            <person name="Jiang N."/>
            <person name="Presting G.G."/>
            <person name="Wessler S.R."/>
            <person name="Aluru S."/>
            <person name="Martienssen R.A."/>
            <person name="Clifton S.W."/>
            <person name="McCombie W.R."/>
            <person name="Wing R.A."/>
            <person name="Wilson R.K."/>
        </authorList>
    </citation>
    <scope>NUCLEOTIDE SEQUENCE [LARGE SCALE GENOMIC DNA]</scope>
    <source>
        <strain evidence="3">cv. B73</strain>
    </source>
</reference>
<dbReference type="Pfam" id="PF01433">
    <property type="entry name" value="Peptidase_M1"/>
    <property type="match status" value="1"/>
</dbReference>
<evidence type="ECO:0000259" key="1">
    <source>
        <dbReference type="Pfam" id="PF01433"/>
    </source>
</evidence>